<dbReference type="GO" id="GO:0005634">
    <property type="term" value="C:nucleus"/>
    <property type="evidence" value="ECO:0007669"/>
    <property type="project" value="UniProtKB-SubCell"/>
</dbReference>
<sequence>MSRRHISRTSPNEEEQSSSSFRIPEPTTTCSTVNTTICTGFTPISNSVPPGLNIRNNRGAFAFINDTNNCAPNNNNNDNRNFLFPTDRFNPSLLQPNISPYANIISNDPRLHSASAILSSPLRQHNSMGINANGTIFDRFLQPFPAPQGTSAMNSSSVPMISVASVTPTIPTAGHTSLLPMAAANNAGLSASSFIPPPLVNDQSPYRYLLSFEQQAKIAHEAAMHYANLTEHLMEHARNAAAAENMPLPPLPQAVVSMVQKYDQQKESIQNLQQQKQEDERKNLHPTYLTLGNMVPFTHSDTITNRNTFDQQQSPSGLLKQKRSSPFTSALSEPVVKTRHADNISNTDTSRSESDSSNKTAAEILPVLSPHPYCAAPTENNYEQQHNEVEMNESGRKNTAEMISQPIITPLRTIQERFNKLNPKCGTKTNDSSGVTHLSLTSSDRSTSERTHPMSKNTSRNDSINADATSTLSQLHLDSGISMSLNSTNKREQISLDKPSWSTSFTVSNILVGNEGRDGIDVLKHVTEPTAMMLNQTRASSPRATTKLPVMPAQNVLPYPVSQQTIQNCINHMVQTPGPSTIPASFKSLPGYTITTSGILITPDGRPLPSAVYNCFGIPRQALASLDSNQEEDDRLCAVCGDKASGNHYSVPSCEGCKGFFRRTIQKKIEYVCYKQGNCIVDQKNRNRCQSCRFKKCLQLGMRQESVRLDRNRRRKKDENREKEMEMIEEMKKLKATVVSAYRETFPPGLIINNRAEAVERIHIFLNNIPIMKEINAKDLEKVIDNGVYAALTLRTSFTNENYEAILGVGSEAIAQCVNGLGFEVKEEEMAILTAFCSLQNCVGMTDSEKIQNIGAKLCNCLRVHLTASCDGVNEIICKCIMSVTALMLMQANT</sequence>
<dbReference type="STRING" id="7209.A0A1I7V5R5"/>
<feature type="compositionally biased region" description="Polar residues" evidence="11">
    <location>
        <begin position="427"/>
        <end position="445"/>
    </location>
</feature>
<feature type="compositionally biased region" description="Polar residues" evidence="11">
    <location>
        <begin position="454"/>
        <end position="465"/>
    </location>
</feature>
<gene>
    <name evidence="14" type="primary">LOAG_17605</name>
</gene>
<keyword evidence="2" id="KW-0479">Metal-binding</keyword>
<dbReference type="PROSITE" id="PS51030">
    <property type="entry name" value="NUCLEAR_REC_DBD_2"/>
    <property type="match status" value="1"/>
</dbReference>
<feature type="region of interest" description="Disordered" evidence="11">
    <location>
        <begin position="423"/>
        <end position="465"/>
    </location>
</feature>
<dbReference type="PROSITE" id="PS00031">
    <property type="entry name" value="NUCLEAR_REC_DBD_1"/>
    <property type="match status" value="1"/>
</dbReference>
<dbReference type="OrthoDB" id="5816690at2759"/>
<evidence type="ECO:0000256" key="3">
    <source>
        <dbReference type="ARBA" id="ARBA00022771"/>
    </source>
</evidence>
<keyword evidence="4" id="KW-0862">Zinc</keyword>
<organism evidence="13 14">
    <name type="scientific">Loa loa</name>
    <name type="common">Eye worm</name>
    <name type="synonym">Filaria loa</name>
    <dbReference type="NCBI Taxonomy" id="7209"/>
    <lineage>
        <taxon>Eukaryota</taxon>
        <taxon>Metazoa</taxon>
        <taxon>Ecdysozoa</taxon>
        <taxon>Nematoda</taxon>
        <taxon>Chromadorea</taxon>
        <taxon>Rhabditida</taxon>
        <taxon>Spirurina</taxon>
        <taxon>Spiruromorpha</taxon>
        <taxon>Filarioidea</taxon>
        <taxon>Onchocercidae</taxon>
        <taxon>Loa</taxon>
    </lineage>
</organism>
<dbReference type="GO" id="GO:0005667">
    <property type="term" value="C:transcription regulator complex"/>
    <property type="evidence" value="ECO:0007669"/>
    <property type="project" value="TreeGrafter"/>
</dbReference>
<evidence type="ECO:0000256" key="4">
    <source>
        <dbReference type="ARBA" id="ARBA00022833"/>
    </source>
</evidence>
<keyword evidence="5" id="KW-0805">Transcription regulation</keyword>
<name>A0A1I7V5R5_LOALO</name>
<dbReference type="InterPro" id="IPR035500">
    <property type="entry name" value="NHR-like_dom_sf"/>
</dbReference>
<evidence type="ECO:0000256" key="6">
    <source>
        <dbReference type="ARBA" id="ARBA00023125"/>
    </source>
</evidence>
<dbReference type="SMART" id="SM00399">
    <property type="entry name" value="ZnF_C4"/>
    <property type="match status" value="1"/>
</dbReference>
<keyword evidence="9" id="KW-0539">Nucleus</keyword>
<evidence type="ECO:0000256" key="8">
    <source>
        <dbReference type="ARBA" id="ARBA00023170"/>
    </source>
</evidence>
<keyword evidence="8" id="KW-0675">Receptor</keyword>
<reference evidence="13" key="1">
    <citation type="submission" date="2012-04" db="EMBL/GenBank/DDBJ databases">
        <title>The Genome Sequence of Loa loa.</title>
        <authorList>
            <consortium name="The Broad Institute Genome Sequencing Platform"/>
            <consortium name="Broad Institute Genome Sequencing Center for Infectious Disease"/>
            <person name="Nutman T.B."/>
            <person name="Fink D.L."/>
            <person name="Russ C."/>
            <person name="Young S."/>
            <person name="Zeng Q."/>
            <person name="Gargeya S."/>
            <person name="Alvarado L."/>
            <person name="Berlin A."/>
            <person name="Chapman S.B."/>
            <person name="Chen Z."/>
            <person name="Freedman E."/>
            <person name="Gellesch M."/>
            <person name="Goldberg J."/>
            <person name="Griggs A."/>
            <person name="Gujja S."/>
            <person name="Heilman E.R."/>
            <person name="Heiman D."/>
            <person name="Howarth C."/>
            <person name="Mehta T."/>
            <person name="Neiman D."/>
            <person name="Pearson M."/>
            <person name="Roberts A."/>
            <person name="Saif S."/>
            <person name="Shea T."/>
            <person name="Shenoy N."/>
            <person name="Sisk P."/>
            <person name="Stolte C."/>
            <person name="Sykes S."/>
            <person name="White J."/>
            <person name="Yandava C."/>
            <person name="Haas B."/>
            <person name="Henn M.R."/>
            <person name="Nusbaum C."/>
            <person name="Birren B."/>
        </authorList>
    </citation>
    <scope>NUCLEOTIDE SEQUENCE [LARGE SCALE GENOMIC DNA]</scope>
</reference>
<evidence type="ECO:0000313" key="13">
    <source>
        <dbReference type="Proteomes" id="UP000095285"/>
    </source>
</evidence>
<evidence type="ECO:0000256" key="2">
    <source>
        <dbReference type="ARBA" id="ARBA00022723"/>
    </source>
</evidence>
<dbReference type="PANTHER" id="PTHR24085">
    <property type="entry name" value="NUCLEAR HORMONE RECEPTOR"/>
    <property type="match status" value="1"/>
</dbReference>
<dbReference type="GO" id="GO:0000981">
    <property type="term" value="F:DNA-binding transcription factor activity, RNA polymerase II-specific"/>
    <property type="evidence" value="ECO:0007669"/>
    <property type="project" value="TreeGrafter"/>
</dbReference>
<evidence type="ECO:0000256" key="1">
    <source>
        <dbReference type="ARBA" id="ARBA00004123"/>
    </source>
</evidence>
<proteinExistence type="predicted"/>
<evidence type="ECO:0000313" key="14">
    <source>
        <dbReference type="WBParaSite" id="EN70_10176"/>
    </source>
</evidence>
<dbReference type="FunFam" id="3.30.50.10:FF:000006">
    <property type="entry name" value="Nuclear receptor subfamily 5 group A member"/>
    <property type="match status" value="1"/>
</dbReference>
<dbReference type="Gene3D" id="3.30.50.10">
    <property type="entry name" value="Erythroid Transcription Factor GATA-1, subunit A"/>
    <property type="match status" value="1"/>
</dbReference>
<dbReference type="GO" id="GO:0008270">
    <property type="term" value="F:zinc ion binding"/>
    <property type="evidence" value="ECO:0007669"/>
    <property type="project" value="UniProtKB-KW"/>
</dbReference>
<dbReference type="WBParaSite" id="EN70_10176">
    <property type="protein sequence ID" value="EN70_10176"/>
    <property type="gene ID" value="EN70_10176"/>
</dbReference>
<dbReference type="GO" id="GO:0000978">
    <property type="term" value="F:RNA polymerase II cis-regulatory region sequence-specific DNA binding"/>
    <property type="evidence" value="ECO:0007669"/>
    <property type="project" value="TreeGrafter"/>
</dbReference>
<evidence type="ECO:0000259" key="12">
    <source>
        <dbReference type="PROSITE" id="PS51030"/>
    </source>
</evidence>
<dbReference type="Proteomes" id="UP000095285">
    <property type="component" value="Unassembled WGS sequence"/>
</dbReference>
<feature type="domain" description="Nuclear receptor" evidence="12">
    <location>
        <begin position="634"/>
        <end position="709"/>
    </location>
</feature>
<keyword evidence="6" id="KW-0238">DNA-binding</keyword>
<evidence type="ECO:0000256" key="5">
    <source>
        <dbReference type="ARBA" id="ARBA00023015"/>
    </source>
</evidence>
<feature type="coiled-coil region" evidence="10">
    <location>
        <begin position="226"/>
        <end position="282"/>
    </location>
</feature>
<dbReference type="SUPFAM" id="SSF48508">
    <property type="entry name" value="Nuclear receptor ligand-binding domain"/>
    <property type="match status" value="1"/>
</dbReference>
<dbReference type="GO" id="GO:0035259">
    <property type="term" value="F:nuclear glucocorticoid receptor binding"/>
    <property type="evidence" value="ECO:0007669"/>
    <property type="project" value="TreeGrafter"/>
</dbReference>
<dbReference type="CDD" id="cd06916">
    <property type="entry name" value="NR_DBD_like"/>
    <property type="match status" value="1"/>
</dbReference>
<dbReference type="eggNOG" id="KOG3575">
    <property type="taxonomic scope" value="Eukaryota"/>
</dbReference>
<dbReference type="GO" id="GO:0071376">
    <property type="term" value="P:cellular response to corticotropin-releasing hormone stimulus"/>
    <property type="evidence" value="ECO:0007669"/>
    <property type="project" value="TreeGrafter"/>
</dbReference>
<dbReference type="PANTHER" id="PTHR24085:SF9">
    <property type="match status" value="1"/>
</dbReference>
<evidence type="ECO:0000256" key="10">
    <source>
        <dbReference type="SAM" id="Coils"/>
    </source>
</evidence>
<dbReference type="InterPro" id="IPR001628">
    <property type="entry name" value="Znf_hrmn_rcpt"/>
</dbReference>
<dbReference type="SUPFAM" id="SSF57716">
    <property type="entry name" value="Glucocorticoid receptor-like (DNA-binding domain)"/>
    <property type="match status" value="1"/>
</dbReference>
<keyword evidence="7" id="KW-0804">Transcription</keyword>
<dbReference type="InterPro" id="IPR013088">
    <property type="entry name" value="Znf_NHR/GATA"/>
</dbReference>
<evidence type="ECO:0000256" key="7">
    <source>
        <dbReference type="ARBA" id="ARBA00023163"/>
    </source>
</evidence>
<evidence type="ECO:0000256" key="11">
    <source>
        <dbReference type="SAM" id="MobiDB-lite"/>
    </source>
</evidence>
<keyword evidence="3" id="KW-0863">Zinc-finger</keyword>
<dbReference type="AlphaFoldDB" id="A0A1I7V5R5"/>
<keyword evidence="13" id="KW-1185">Reference proteome</keyword>
<feature type="region of interest" description="Disordered" evidence="11">
    <location>
        <begin position="299"/>
        <end position="359"/>
    </location>
</feature>
<keyword evidence="10" id="KW-0175">Coiled coil</keyword>
<accession>A0A1I7V5R5</accession>
<dbReference type="Pfam" id="PF00105">
    <property type="entry name" value="zf-C4"/>
    <property type="match status" value="1"/>
</dbReference>
<protein>
    <submittedName>
        <fullName evidence="14">Nuclear receptor domain-containing protein</fullName>
    </submittedName>
</protein>
<evidence type="ECO:0000256" key="9">
    <source>
        <dbReference type="ARBA" id="ARBA00023242"/>
    </source>
</evidence>
<reference evidence="14" key="2">
    <citation type="submission" date="2016-11" db="UniProtKB">
        <authorList>
            <consortium name="WormBaseParasite"/>
        </authorList>
    </citation>
    <scope>IDENTIFICATION</scope>
</reference>
<dbReference type="PRINTS" id="PR00047">
    <property type="entry name" value="STROIDFINGER"/>
</dbReference>
<feature type="region of interest" description="Disordered" evidence="11">
    <location>
        <begin position="1"/>
        <end position="28"/>
    </location>
</feature>
<comment type="subcellular location">
    <subcellularLocation>
        <location evidence="1">Nucleus</location>
    </subcellularLocation>
</comment>
<feature type="compositionally biased region" description="Polar residues" evidence="11">
    <location>
        <begin position="299"/>
        <end position="316"/>
    </location>
</feature>